<evidence type="ECO:0000256" key="1">
    <source>
        <dbReference type="ARBA" id="ARBA00006141"/>
    </source>
</evidence>
<feature type="signal peptide" evidence="4">
    <location>
        <begin position="1"/>
        <end position="18"/>
    </location>
</feature>
<feature type="compositionally biased region" description="Acidic residues" evidence="2">
    <location>
        <begin position="192"/>
        <end position="201"/>
    </location>
</feature>
<dbReference type="InterPro" id="IPR036815">
    <property type="entry name" value="14-3-3_dom_sf"/>
</dbReference>
<comment type="similarity">
    <text evidence="1">Belongs to the 14-3-3 family.</text>
</comment>
<dbReference type="Gene3D" id="1.20.190.20">
    <property type="entry name" value="14-3-3 domain"/>
    <property type="match status" value="1"/>
</dbReference>
<keyword evidence="3" id="KW-1133">Transmembrane helix</keyword>
<evidence type="ECO:0000256" key="3">
    <source>
        <dbReference type="SAM" id="Phobius"/>
    </source>
</evidence>
<evidence type="ECO:0000256" key="2">
    <source>
        <dbReference type="SAM" id="MobiDB-lite"/>
    </source>
</evidence>
<keyword evidence="3" id="KW-0472">Membrane</keyword>
<gene>
    <name evidence="6" type="ORF">FOC1_g10015430</name>
</gene>
<dbReference type="EMBL" id="KB731261">
    <property type="protein sequence ID" value="ENH60630.1"/>
    <property type="molecule type" value="Genomic_DNA"/>
</dbReference>
<dbReference type="STRING" id="1229664.N4TST0"/>
<protein>
    <submittedName>
        <fullName evidence="6">14-3-3 protein like protein</fullName>
    </submittedName>
</protein>
<feature type="region of interest" description="Disordered" evidence="2">
    <location>
        <begin position="176"/>
        <end position="218"/>
    </location>
</feature>
<dbReference type="SUPFAM" id="SSF48445">
    <property type="entry name" value="14-3-3 protein"/>
    <property type="match status" value="1"/>
</dbReference>
<reference evidence="7" key="2">
    <citation type="journal article" date="2014" name="PLoS ONE">
        <title>Genome and Transcriptome Analysis of the Fungal Pathogen Fusarium oxysporum f. sp. cubense Causing Banana Vascular Wilt Disease.</title>
        <authorList>
            <person name="Guo L."/>
            <person name="Han L."/>
            <person name="Yang L."/>
            <person name="Zeng H."/>
            <person name="Fan D."/>
            <person name="Zhu Y."/>
            <person name="Feng Y."/>
            <person name="Wang G."/>
            <person name="Peng C."/>
            <person name="Jiang X."/>
            <person name="Zhou D."/>
            <person name="Ni P."/>
            <person name="Liang C."/>
            <person name="Liu L."/>
            <person name="Wang J."/>
            <person name="Mao C."/>
            <person name="Fang X."/>
            <person name="Peng M."/>
            <person name="Huang J."/>
        </authorList>
    </citation>
    <scope>NUCLEOTIDE SEQUENCE [LARGE SCALE GENOMIC DNA]</scope>
    <source>
        <strain evidence="7">race 1</strain>
    </source>
</reference>
<evidence type="ECO:0000313" key="7">
    <source>
        <dbReference type="Proteomes" id="UP000016928"/>
    </source>
</evidence>
<feature type="domain" description="14-3-3" evidence="5">
    <location>
        <begin position="1"/>
        <end position="153"/>
    </location>
</feature>
<name>N4TST0_FUSC1</name>
<feature type="transmembrane region" description="Helical" evidence="3">
    <location>
        <begin position="135"/>
        <end position="157"/>
    </location>
</feature>
<dbReference type="PANTHER" id="PTHR18860">
    <property type="entry name" value="14-3-3 PROTEIN"/>
    <property type="match status" value="1"/>
</dbReference>
<dbReference type="InterPro" id="IPR000308">
    <property type="entry name" value="14-3-3"/>
</dbReference>
<dbReference type="SMART" id="SM00101">
    <property type="entry name" value="14_3_3"/>
    <property type="match status" value="1"/>
</dbReference>
<feature type="compositionally biased region" description="Low complexity" evidence="2">
    <location>
        <begin position="179"/>
        <end position="191"/>
    </location>
</feature>
<keyword evidence="4" id="KW-0732">Signal</keyword>
<dbReference type="Proteomes" id="UP000016928">
    <property type="component" value="Unassembled WGS sequence"/>
</dbReference>
<dbReference type="InterPro" id="IPR023410">
    <property type="entry name" value="14-3-3_domain"/>
</dbReference>
<dbReference type="AlphaFoldDB" id="N4TST0"/>
<organism evidence="6 7">
    <name type="scientific">Fusarium oxysporum f. sp. cubense (strain race 1)</name>
    <name type="common">Panama disease fungus</name>
    <dbReference type="NCBI Taxonomy" id="1229664"/>
    <lineage>
        <taxon>Eukaryota</taxon>
        <taxon>Fungi</taxon>
        <taxon>Dikarya</taxon>
        <taxon>Ascomycota</taxon>
        <taxon>Pezizomycotina</taxon>
        <taxon>Sordariomycetes</taxon>
        <taxon>Hypocreomycetidae</taxon>
        <taxon>Hypocreales</taxon>
        <taxon>Nectriaceae</taxon>
        <taxon>Fusarium</taxon>
        <taxon>Fusarium oxysporum species complex</taxon>
    </lineage>
</organism>
<proteinExistence type="inferred from homology"/>
<reference evidence="7" key="1">
    <citation type="submission" date="2012-09" db="EMBL/GenBank/DDBJ databases">
        <title>Genome sequencing and comparative transcriptomics of race 1 and race 4 of banana pathogen: Fusarium oxysporum f. sp. cubense.</title>
        <authorList>
            <person name="Fang X."/>
            <person name="Huang J."/>
        </authorList>
    </citation>
    <scope>NUCLEOTIDE SEQUENCE [LARGE SCALE GENOMIC DNA]</scope>
    <source>
        <strain evidence="7">race 1</strain>
    </source>
</reference>
<evidence type="ECO:0000313" key="6">
    <source>
        <dbReference type="EMBL" id="ENH60630.1"/>
    </source>
</evidence>
<keyword evidence="3" id="KW-0812">Transmembrane</keyword>
<dbReference type="HOGENOM" id="CLU_1266922_0_0_1"/>
<dbReference type="Pfam" id="PF00244">
    <property type="entry name" value="14-3-3"/>
    <property type="match status" value="1"/>
</dbReference>
<dbReference type="PRINTS" id="PR00305">
    <property type="entry name" value="1433ZETA"/>
</dbReference>
<sequence>MIVRGFFFLRGALLFSHGDGEGGITKGLVSGKGEYHRYLAEFASGEKRKGAATAAHDAYKSATDVAQTELTPTHPIRLGLALNFSVFYYEILNSPDRACHLAKQAFDDAIAELDSLSEESYRDSTLIMQLLRDNLTLWTSSDMAAAAAILTAVRLLGPKRQLMRFHKLRGLEPAGDGGVANEVSGSGSGVAADEDDSDDDRDGAVGRCRAEATSVRQM</sequence>
<evidence type="ECO:0000256" key="4">
    <source>
        <dbReference type="SAM" id="SignalP"/>
    </source>
</evidence>
<evidence type="ECO:0000259" key="5">
    <source>
        <dbReference type="SMART" id="SM00101"/>
    </source>
</evidence>
<feature type="chain" id="PRO_5004120228" evidence="4">
    <location>
        <begin position="19"/>
        <end position="218"/>
    </location>
</feature>
<dbReference type="VEuPathDB" id="FungiDB:FOC1_g10015430"/>
<accession>N4TST0</accession>